<organism evidence="1 2">
    <name type="scientific">Smallanthus sonchifolius</name>
    <dbReference type="NCBI Taxonomy" id="185202"/>
    <lineage>
        <taxon>Eukaryota</taxon>
        <taxon>Viridiplantae</taxon>
        <taxon>Streptophyta</taxon>
        <taxon>Embryophyta</taxon>
        <taxon>Tracheophyta</taxon>
        <taxon>Spermatophyta</taxon>
        <taxon>Magnoliopsida</taxon>
        <taxon>eudicotyledons</taxon>
        <taxon>Gunneridae</taxon>
        <taxon>Pentapetalae</taxon>
        <taxon>asterids</taxon>
        <taxon>campanulids</taxon>
        <taxon>Asterales</taxon>
        <taxon>Asteraceae</taxon>
        <taxon>Asteroideae</taxon>
        <taxon>Heliantheae alliance</taxon>
        <taxon>Millerieae</taxon>
        <taxon>Smallanthus</taxon>
    </lineage>
</organism>
<keyword evidence="2" id="KW-1185">Reference proteome</keyword>
<evidence type="ECO:0000313" key="2">
    <source>
        <dbReference type="Proteomes" id="UP001056120"/>
    </source>
</evidence>
<evidence type="ECO:0000313" key="1">
    <source>
        <dbReference type="EMBL" id="KAI3783490.1"/>
    </source>
</evidence>
<accession>A0ACB9GK75</accession>
<gene>
    <name evidence="1" type="ORF">L1987_42574</name>
</gene>
<protein>
    <submittedName>
        <fullName evidence="1">Uncharacterized protein</fullName>
    </submittedName>
</protein>
<proteinExistence type="predicted"/>
<dbReference type="Proteomes" id="UP001056120">
    <property type="component" value="Linkage Group LG14"/>
</dbReference>
<comment type="caution">
    <text evidence="1">The sequence shown here is derived from an EMBL/GenBank/DDBJ whole genome shotgun (WGS) entry which is preliminary data.</text>
</comment>
<reference evidence="1 2" key="2">
    <citation type="journal article" date="2022" name="Mol. Ecol. Resour.">
        <title>The genomes of chicory, endive, great burdock and yacon provide insights into Asteraceae paleo-polyploidization history and plant inulin production.</title>
        <authorList>
            <person name="Fan W."/>
            <person name="Wang S."/>
            <person name="Wang H."/>
            <person name="Wang A."/>
            <person name="Jiang F."/>
            <person name="Liu H."/>
            <person name="Zhao H."/>
            <person name="Xu D."/>
            <person name="Zhang Y."/>
        </authorList>
    </citation>
    <scope>NUCLEOTIDE SEQUENCE [LARGE SCALE GENOMIC DNA]</scope>
    <source>
        <strain evidence="2">cv. Yunnan</strain>
        <tissue evidence="1">Leaves</tissue>
    </source>
</reference>
<sequence>MYPPHVSNSRPIGEVLACNLVLACKSISKDRLVTDEDVKSVKLEIEIMTRLLGHPNVVDLKDVYEEEGYVHLVTELCEGGELFHQLDSCQVPRMEFWFCQGIDKRNAPY</sequence>
<dbReference type="EMBL" id="CM042031">
    <property type="protein sequence ID" value="KAI3783490.1"/>
    <property type="molecule type" value="Genomic_DNA"/>
</dbReference>
<name>A0ACB9GK75_9ASTR</name>
<reference evidence="2" key="1">
    <citation type="journal article" date="2022" name="Mol. Ecol. Resour.">
        <title>The genomes of chicory, endive, great burdock and yacon provide insights into Asteraceae palaeo-polyploidization history and plant inulin production.</title>
        <authorList>
            <person name="Fan W."/>
            <person name="Wang S."/>
            <person name="Wang H."/>
            <person name="Wang A."/>
            <person name="Jiang F."/>
            <person name="Liu H."/>
            <person name="Zhao H."/>
            <person name="Xu D."/>
            <person name="Zhang Y."/>
        </authorList>
    </citation>
    <scope>NUCLEOTIDE SEQUENCE [LARGE SCALE GENOMIC DNA]</scope>
    <source>
        <strain evidence="2">cv. Yunnan</strain>
    </source>
</reference>